<evidence type="ECO:0000256" key="10">
    <source>
        <dbReference type="PIRSR" id="PIRSR001480-2"/>
    </source>
</evidence>
<evidence type="ECO:0000259" key="11">
    <source>
        <dbReference type="Pfam" id="PF20511"/>
    </source>
</evidence>
<dbReference type="InterPro" id="IPR016305">
    <property type="entry name" value="Mannose-6-P_Isomerase"/>
</dbReference>
<feature type="domain" description="Mannose-6-phosphate isomerase cupin" evidence="13">
    <location>
        <begin position="326"/>
        <end position="402"/>
    </location>
</feature>
<dbReference type="Pfam" id="PF21621">
    <property type="entry name" value="MPI_cupin_dom"/>
    <property type="match status" value="1"/>
</dbReference>
<dbReference type="NCBIfam" id="TIGR00218">
    <property type="entry name" value="manA"/>
    <property type="match status" value="1"/>
</dbReference>
<evidence type="ECO:0000256" key="9">
    <source>
        <dbReference type="PIRSR" id="PIRSR001480-1"/>
    </source>
</evidence>
<evidence type="ECO:0000259" key="12">
    <source>
        <dbReference type="Pfam" id="PF20512"/>
    </source>
</evidence>
<comment type="catalytic activity">
    <reaction evidence="1">
        <text>D-mannose 6-phosphate = D-fructose 6-phosphate</text>
        <dbReference type="Rhea" id="RHEA:12356"/>
        <dbReference type="ChEBI" id="CHEBI:58735"/>
        <dbReference type="ChEBI" id="CHEBI:61527"/>
        <dbReference type="EC" id="5.3.1.8"/>
    </reaction>
</comment>
<evidence type="ECO:0000256" key="5">
    <source>
        <dbReference type="ARBA" id="ARBA00022833"/>
    </source>
</evidence>
<evidence type="ECO:0000256" key="8">
    <source>
        <dbReference type="ARBA" id="ARBA00030762"/>
    </source>
</evidence>
<dbReference type="InterPro" id="IPR046458">
    <property type="entry name" value="PMI_typeI_hel"/>
</dbReference>
<keyword evidence="4 10" id="KW-0479">Metal-binding</keyword>
<organism evidence="14 15">
    <name type="scientific">Photobacterium lipolyticum</name>
    <dbReference type="NCBI Taxonomy" id="266810"/>
    <lineage>
        <taxon>Bacteria</taxon>
        <taxon>Pseudomonadati</taxon>
        <taxon>Pseudomonadota</taxon>
        <taxon>Gammaproteobacteria</taxon>
        <taxon>Vibrionales</taxon>
        <taxon>Vibrionaceae</taxon>
        <taxon>Photobacterium</taxon>
    </lineage>
</organism>
<dbReference type="PANTHER" id="PTHR10309:SF0">
    <property type="entry name" value="MANNOSE-6-PHOSPHATE ISOMERASE"/>
    <property type="match status" value="1"/>
</dbReference>
<dbReference type="SUPFAM" id="SSF51182">
    <property type="entry name" value="RmlC-like cupins"/>
    <property type="match status" value="1"/>
</dbReference>
<dbReference type="Gene3D" id="1.10.441.10">
    <property type="entry name" value="Phosphomannose Isomerase, domain 2"/>
    <property type="match status" value="1"/>
</dbReference>
<evidence type="ECO:0000313" key="14">
    <source>
        <dbReference type="EMBL" id="PSW03842.1"/>
    </source>
</evidence>
<dbReference type="PROSITE" id="PS00965">
    <property type="entry name" value="PMI_I_1"/>
    <property type="match status" value="1"/>
</dbReference>
<dbReference type="InterPro" id="IPR001250">
    <property type="entry name" value="Man6P_Isoase-1"/>
</dbReference>
<feature type="binding site" evidence="10">
    <location>
        <position position="267"/>
    </location>
    <ligand>
        <name>Zn(2+)</name>
        <dbReference type="ChEBI" id="CHEBI:29105"/>
    </ligand>
</feature>
<dbReference type="GO" id="GO:0004476">
    <property type="term" value="F:mannose-6-phosphate isomerase activity"/>
    <property type="evidence" value="ECO:0007669"/>
    <property type="project" value="UniProtKB-EC"/>
</dbReference>
<feature type="active site" evidence="9">
    <location>
        <position position="286"/>
    </location>
</feature>
<evidence type="ECO:0000256" key="6">
    <source>
        <dbReference type="ARBA" id="ARBA00023235"/>
    </source>
</evidence>
<name>A0A2T3MV62_9GAMM</name>
<dbReference type="PROSITE" id="PS00966">
    <property type="entry name" value="PMI_I_2"/>
    <property type="match status" value="1"/>
</dbReference>
<dbReference type="Gene3D" id="2.60.120.10">
    <property type="entry name" value="Jelly Rolls"/>
    <property type="match status" value="2"/>
</dbReference>
<accession>A0A2T3MV62</accession>
<evidence type="ECO:0000256" key="2">
    <source>
        <dbReference type="ARBA" id="ARBA00010772"/>
    </source>
</evidence>
<reference evidence="14 15" key="1">
    <citation type="submission" date="2018-03" db="EMBL/GenBank/DDBJ databases">
        <title>Whole genome sequencing of Histamine producing bacteria.</title>
        <authorList>
            <person name="Butler K."/>
        </authorList>
    </citation>
    <scope>NUCLEOTIDE SEQUENCE [LARGE SCALE GENOMIC DNA]</scope>
    <source>
        <strain evidence="14 15">DSM 16190</strain>
    </source>
</reference>
<proteinExistence type="inferred from homology"/>
<dbReference type="InterPro" id="IPR049071">
    <property type="entry name" value="MPI_cupin_dom"/>
</dbReference>
<dbReference type="Pfam" id="PF20511">
    <property type="entry name" value="PMI_typeI_cat"/>
    <property type="match status" value="1"/>
</dbReference>
<dbReference type="GO" id="GO:0009298">
    <property type="term" value="P:GDP-mannose biosynthetic process"/>
    <property type="evidence" value="ECO:0007669"/>
    <property type="project" value="InterPro"/>
</dbReference>
<feature type="domain" description="Phosphomannose isomerase type I helical insertion" evidence="12">
    <location>
        <begin position="179"/>
        <end position="248"/>
    </location>
</feature>
<evidence type="ECO:0000259" key="13">
    <source>
        <dbReference type="Pfam" id="PF21621"/>
    </source>
</evidence>
<evidence type="ECO:0000256" key="4">
    <source>
        <dbReference type="ARBA" id="ARBA00022723"/>
    </source>
</evidence>
<dbReference type="InterPro" id="IPR046457">
    <property type="entry name" value="PMI_typeI_cat"/>
</dbReference>
<gene>
    <name evidence="14" type="primary">manA</name>
    <name evidence="14" type="ORF">C9I89_15725</name>
</gene>
<dbReference type="OrthoDB" id="9792649at2"/>
<keyword evidence="15" id="KW-1185">Reference proteome</keyword>
<protein>
    <recommendedName>
        <fullName evidence="3">mannose-6-phosphate isomerase</fullName>
        <ecNumber evidence="3">5.3.1.8</ecNumber>
    </recommendedName>
    <alternativeName>
        <fullName evidence="7">Phosphohexomutase</fullName>
    </alternativeName>
    <alternativeName>
        <fullName evidence="8">Phosphomannose isomerase</fullName>
    </alternativeName>
</protein>
<feature type="domain" description="Phosphomannose isomerase type I catalytic" evidence="11">
    <location>
        <begin position="12"/>
        <end position="159"/>
    </location>
</feature>
<dbReference type="PIRSF" id="PIRSF001480">
    <property type="entry name" value="Mannose-6-phosphate_isomerase"/>
    <property type="match status" value="1"/>
</dbReference>
<dbReference type="GO" id="GO:0005829">
    <property type="term" value="C:cytosol"/>
    <property type="evidence" value="ECO:0007669"/>
    <property type="project" value="TreeGrafter"/>
</dbReference>
<feature type="binding site" evidence="10">
    <location>
        <position position="143"/>
    </location>
    <ligand>
        <name>Zn(2+)</name>
        <dbReference type="ChEBI" id="CHEBI:29105"/>
    </ligand>
</feature>
<feature type="binding site" evidence="10">
    <location>
        <position position="106"/>
    </location>
    <ligand>
        <name>Zn(2+)</name>
        <dbReference type="ChEBI" id="CHEBI:29105"/>
    </ligand>
</feature>
<keyword evidence="5 10" id="KW-0862">Zinc</keyword>
<evidence type="ECO:0000256" key="3">
    <source>
        <dbReference type="ARBA" id="ARBA00011956"/>
    </source>
</evidence>
<comment type="caution">
    <text evidence="14">The sequence shown here is derived from an EMBL/GenBank/DDBJ whole genome shotgun (WGS) entry which is preliminary data.</text>
</comment>
<dbReference type="InterPro" id="IPR014710">
    <property type="entry name" value="RmlC-like_jellyroll"/>
</dbReference>
<dbReference type="EMBL" id="PYMC01000012">
    <property type="protein sequence ID" value="PSW03842.1"/>
    <property type="molecule type" value="Genomic_DNA"/>
</dbReference>
<dbReference type="InterPro" id="IPR018050">
    <property type="entry name" value="Pmannose_isomerase-type1_CS"/>
</dbReference>
<dbReference type="InterPro" id="IPR011051">
    <property type="entry name" value="RmlC_Cupin_sf"/>
</dbReference>
<keyword evidence="6 14" id="KW-0413">Isomerase</keyword>
<dbReference type="CDD" id="cd07011">
    <property type="entry name" value="cupin_PMI_type_I_N"/>
    <property type="match status" value="1"/>
</dbReference>
<evidence type="ECO:0000313" key="15">
    <source>
        <dbReference type="Proteomes" id="UP000240904"/>
    </source>
</evidence>
<dbReference type="Proteomes" id="UP000240904">
    <property type="component" value="Unassembled WGS sequence"/>
</dbReference>
<dbReference type="AlphaFoldDB" id="A0A2T3MV62"/>
<comment type="similarity">
    <text evidence="2">Belongs to the mannose-6-phosphate isomerase type 1 family.</text>
</comment>
<dbReference type="PANTHER" id="PTHR10309">
    <property type="entry name" value="MANNOSE-6-PHOSPHATE ISOMERASE"/>
    <property type="match status" value="1"/>
</dbReference>
<dbReference type="GO" id="GO:0008270">
    <property type="term" value="F:zinc ion binding"/>
    <property type="evidence" value="ECO:0007669"/>
    <property type="project" value="InterPro"/>
</dbReference>
<comment type="cofactor">
    <cofactor evidence="10">
        <name>Zn(2+)</name>
        <dbReference type="ChEBI" id="CHEBI:29105"/>
    </cofactor>
    <text evidence="10">Binds 1 zinc ion per subunit.</text>
</comment>
<dbReference type="Pfam" id="PF20512">
    <property type="entry name" value="PMI_typeI_hel"/>
    <property type="match status" value="1"/>
</dbReference>
<dbReference type="GO" id="GO:0005975">
    <property type="term" value="P:carbohydrate metabolic process"/>
    <property type="evidence" value="ECO:0007669"/>
    <property type="project" value="InterPro"/>
</dbReference>
<dbReference type="EC" id="5.3.1.8" evidence="3"/>
<dbReference type="RefSeq" id="WP_107284275.1">
    <property type="nucleotide sequence ID" value="NZ_PYMC01000012.1"/>
</dbReference>
<feature type="binding site" evidence="10">
    <location>
        <position position="108"/>
    </location>
    <ligand>
        <name>Zn(2+)</name>
        <dbReference type="ChEBI" id="CHEBI:29105"/>
    </ligand>
</feature>
<sequence length="402" mass="43553">MKMTDLVGPVFFKMRNVIQDYAWGSVTSIQTLFGIENPQAKPQAEIWMGAHSNGCSEIEVADEPTLLSDFIATNPDAILGADTQIQFGELPYLFKVLAAEKALSIQVHPSKAQAEVGFAQEEQAGIAHNAGHRNYKDPNHKPELVFALTAYQAMNGFRDIADIVAQFEQLNIAQINGLVSALAGEQNEAGLRAFFQAMLSLDGEIKETAVNSLMAYANEQHDDALFALIVDLAEQYPGDIGLFVPLMLNVLTLQPGEAMFLDACTPHAYIKGTGLEIMANSDNVLRAGLTPKHMDVEELVANTLFVAKPADTLLMEPTVSEGGEHYAIPVPDFKFSVYKNVTSALTLHNTSAEILFAVDAPLTLAHENGESVTVGKGESVFVPAYANAYQVSGEGRFARAYN</sequence>
<dbReference type="PRINTS" id="PR00714">
    <property type="entry name" value="MAN6PISMRASE"/>
</dbReference>
<evidence type="ECO:0000256" key="7">
    <source>
        <dbReference type="ARBA" id="ARBA00029741"/>
    </source>
</evidence>
<evidence type="ECO:0000256" key="1">
    <source>
        <dbReference type="ARBA" id="ARBA00000757"/>
    </source>
</evidence>